<dbReference type="PANTHER" id="PTHR31965:SF1">
    <property type="entry name" value="TRANSMEMBRANE PROTEIN 42"/>
    <property type="match status" value="1"/>
</dbReference>
<protein>
    <submittedName>
        <fullName evidence="2">Uncharacterized protein</fullName>
    </submittedName>
</protein>
<proteinExistence type="predicted"/>
<dbReference type="OrthoDB" id="5854584at2759"/>
<gene>
    <name evidence="2" type="ORF">Ae201684_009625</name>
</gene>
<dbReference type="SUPFAM" id="SSF103481">
    <property type="entry name" value="Multidrug resistance efflux transporter EmrE"/>
    <property type="match status" value="1"/>
</dbReference>
<dbReference type="AlphaFoldDB" id="A0A6G0X0R6"/>
<reference evidence="2 3" key="1">
    <citation type="submission" date="2019-07" db="EMBL/GenBank/DDBJ databases">
        <title>Genomics analysis of Aphanomyces spp. identifies a new class of oomycete effector associated with host adaptation.</title>
        <authorList>
            <person name="Gaulin E."/>
        </authorList>
    </citation>
    <scope>NUCLEOTIDE SEQUENCE [LARGE SCALE GENOMIC DNA]</scope>
    <source>
        <strain evidence="2 3">ATCC 201684</strain>
    </source>
</reference>
<keyword evidence="1" id="KW-0472">Membrane</keyword>
<feature type="transmembrane region" description="Helical" evidence="1">
    <location>
        <begin position="88"/>
        <end position="108"/>
    </location>
</feature>
<evidence type="ECO:0000313" key="2">
    <source>
        <dbReference type="EMBL" id="KAF0733376.1"/>
    </source>
</evidence>
<feature type="transmembrane region" description="Helical" evidence="1">
    <location>
        <begin position="52"/>
        <end position="76"/>
    </location>
</feature>
<evidence type="ECO:0000313" key="3">
    <source>
        <dbReference type="Proteomes" id="UP000481153"/>
    </source>
</evidence>
<dbReference type="Proteomes" id="UP000481153">
    <property type="component" value="Unassembled WGS sequence"/>
</dbReference>
<dbReference type="VEuPathDB" id="FungiDB:AeMF1_009094"/>
<evidence type="ECO:0000256" key="1">
    <source>
        <dbReference type="SAM" id="Phobius"/>
    </source>
</evidence>
<comment type="caution">
    <text evidence="2">The sequence shown here is derived from an EMBL/GenBank/DDBJ whole genome shotgun (WGS) entry which is preliminary data.</text>
</comment>
<dbReference type="EMBL" id="VJMJ01000122">
    <property type="protein sequence ID" value="KAF0733376.1"/>
    <property type="molecule type" value="Genomic_DNA"/>
</dbReference>
<accession>A0A6G0X0R6</accession>
<dbReference type="InterPro" id="IPR039632">
    <property type="entry name" value="TMEM42"/>
</dbReference>
<keyword evidence="1" id="KW-0812">Transmembrane</keyword>
<name>A0A6G0X0R6_9STRA</name>
<dbReference type="InterPro" id="IPR037185">
    <property type="entry name" value="EmrE-like"/>
</dbReference>
<sequence>MWSSAISGTIAALSGMLGKFSSDESSSMIQSSLSHCEQAVQSYSAPWIDCAWVLVAIRVAFFVAMLLSNTLMLNFFVRGLHETDSLTATITSSAANFMMTALVGYVVFHEQLPLQWWLGATIILAGMGFLLHGAKDDEKDKAKKDN</sequence>
<dbReference type="PANTHER" id="PTHR31965">
    <property type="entry name" value="TRANSMEMBRANE PROTEIN 42"/>
    <property type="match status" value="1"/>
</dbReference>
<keyword evidence="1" id="KW-1133">Transmembrane helix</keyword>
<keyword evidence="3" id="KW-1185">Reference proteome</keyword>
<feature type="transmembrane region" description="Helical" evidence="1">
    <location>
        <begin position="114"/>
        <end position="134"/>
    </location>
</feature>
<dbReference type="Gene3D" id="1.10.3730.20">
    <property type="match status" value="1"/>
</dbReference>
<organism evidence="2 3">
    <name type="scientific">Aphanomyces euteiches</name>
    <dbReference type="NCBI Taxonomy" id="100861"/>
    <lineage>
        <taxon>Eukaryota</taxon>
        <taxon>Sar</taxon>
        <taxon>Stramenopiles</taxon>
        <taxon>Oomycota</taxon>
        <taxon>Saprolegniomycetes</taxon>
        <taxon>Saprolegniales</taxon>
        <taxon>Verrucalvaceae</taxon>
        <taxon>Aphanomyces</taxon>
    </lineage>
</organism>